<protein>
    <recommendedName>
        <fullName evidence="7">Bifunctional chorismate mutase/prephenate dehydratase</fullName>
        <ecNumber evidence="6">4.2.1.51</ecNumber>
    </recommendedName>
    <alternativeName>
        <fullName evidence="16">Chorismate mutase-prephenate dehydratase</fullName>
    </alternativeName>
    <alternativeName>
        <fullName evidence="15">p-protein</fullName>
    </alternativeName>
</protein>
<dbReference type="GO" id="GO:0004664">
    <property type="term" value="F:prephenate dehydratase activity"/>
    <property type="evidence" value="ECO:0007669"/>
    <property type="project" value="UniProtKB-EC"/>
</dbReference>
<dbReference type="PROSITE" id="PS51671">
    <property type="entry name" value="ACT"/>
    <property type="match status" value="1"/>
</dbReference>
<dbReference type="EC" id="4.2.1.51" evidence="6"/>
<evidence type="ECO:0000313" key="23">
    <source>
        <dbReference type="Proteomes" id="UP000473699"/>
    </source>
</evidence>
<evidence type="ECO:0000313" key="22">
    <source>
        <dbReference type="EMBL" id="MST56572.1"/>
    </source>
</evidence>
<evidence type="ECO:0000256" key="10">
    <source>
        <dbReference type="ARBA" id="ARBA00023141"/>
    </source>
</evidence>
<feature type="domain" description="ACT" evidence="21">
    <location>
        <begin position="299"/>
        <end position="376"/>
    </location>
</feature>
<evidence type="ECO:0000256" key="9">
    <source>
        <dbReference type="ARBA" id="ARBA00022605"/>
    </source>
</evidence>
<dbReference type="GO" id="GO:0009094">
    <property type="term" value="P:L-phenylalanine biosynthetic process"/>
    <property type="evidence" value="ECO:0007669"/>
    <property type="project" value="UniProtKB-UniPathway"/>
</dbReference>
<feature type="domain" description="Prephenate dehydratase" evidence="20">
    <location>
        <begin position="112"/>
        <end position="287"/>
    </location>
</feature>
<dbReference type="Pfam" id="PF00800">
    <property type="entry name" value="PDT"/>
    <property type="match status" value="1"/>
</dbReference>
<keyword evidence="23" id="KW-1185">Reference proteome</keyword>
<evidence type="ECO:0000256" key="11">
    <source>
        <dbReference type="ARBA" id="ARBA00023222"/>
    </source>
</evidence>
<keyword evidence="8" id="KW-0963">Cytoplasm</keyword>
<dbReference type="InterPro" id="IPR018528">
    <property type="entry name" value="Preph_deHydtase_CS"/>
</dbReference>
<dbReference type="Gene3D" id="3.30.70.260">
    <property type="match status" value="1"/>
</dbReference>
<organism evidence="22 23">
    <name type="scientific">Pyramidobacter porci</name>
    <dbReference type="NCBI Taxonomy" id="2605789"/>
    <lineage>
        <taxon>Bacteria</taxon>
        <taxon>Thermotogati</taxon>
        <taxon>Synergistota</taxon>
        <taxon>Synergistia</taxon>
        <taxon>Synergistales</taxon>
        <taxon>Dethiosulfovibrionaceae</taxon>
        <taxon>Pyramidobacter</taxon>
    </lineage>
</organism>
<reference evidence="22 23" key="1">
    <citation type="submission" date="2019-08" db="EMBL/GenBank/DDBJ databases">
        <title>In-depth cultivation of the pig gut microbiome towards novel bacterial diversity and tailored functional studies.</title>
        <authorList>
            <person name="Wylensek D."/>
            <person name="Hitch T.C.A."/>
            <person name="Clavel T."/>
        </authorList>
    </citation>
    <scope>NUCLEOTIDE SEQUENCE [LARGE SCALE GENOMIC DNA]</scope>
    <source>
        <strain evidence="22 23">SM-530-WT-4B</strain>
    </source>
</reference>
<evidence type="ECO:0000256" key="13">
    <source>
        <dbReference type="ARBA" id="ARBA00023239"/>
    </source>
</evidence>
<dbReference type="InterPro" id="IPR002701">
    <property type="entry name" value="CM_II_prokaryot"/>
</dbReference>
<keyword evidence="12" id="KW-0413">Isomerase</keyword>
<dbReference type="SUPFAM" id="SSF48600">
    <property type="entry name" value="Chorismate mutase II"/>
    <property type="match status" value="1"/>
</dbReference>
<evidence type="ECO:0000256" key="14">
    <source>
        <dbReference type="ARBA" id="ARBA00023268"/>
    </source>
</evidence>
<dbReference type="AlphaFoldDB" id="A0A6L5YG10"/>
<dbReference type="PROSITE" id="PS51168">
    <property type="entry name" value="CHORISMATE_MUT_2"/>
    <property type="match status" value="1"/>
</dbReference>
<dbReference type="SMART" id="SM00830">
    <property type="entry name" value="CM_2"/>
    <property type="match status" value="1"/>
</dbReference>
<evidence type="ECO:0000256" key="4">
    <source>
        <dbReference type="ARBA" id="ARBA00004741"/>
    </source>
</evidence>
<dbReference type="InterPro" id="IPR001086">
    <property type="entry name" value="Preph_deHydtase"/>
</dbReference>
<comment type="catalytic activity">
    <reaction evidence="1">
        <text>chorismate = prephenate</text>
        <dbReference type="Rhea" id="RHEA:13897"/>
        <dbReference type="ChEBI" id="CHEBI:29748"/>
        <dbReference type="ChEBI" id="CHEBI:29934"/>
        <dbReference type="EC" id="5.4.99.5"/>
    </reaction>
</comment>
<evidence type="ECO:0000256" key="2">
    <source>
        <dbReference type="ARBA" id="ARBA00002364"/>
    </source>
</evidence>
<dbReference type="GO" id="GO:0046417">
    <property type="term" value="P:chorismate metabolic process"/>
    <property type="evidence" value="ECO:0007669"/>
    <property type="project" value="InterPro"/>
</dbReference>
<keyword evidence="9" id="KW-0028">Amino-acid biosynthesis</keyword>
<evidence type="ECO:0000256" key="6">
    <source>
        <dbReference type="ARBA" id="ARBA00013147"/>
    </source>
</evidence>
<dbReference type="UniPathway" id="UPA00120">
    <property type="reaction ID" value="UER00203"/>
</dbReference>
<dbReference type="GO" id="GO:0005737">
    <property type="term" value="C:cytoplasm"/>
    <property type="evidence" value="ECO:0007669"/>
    <property type="project" value="UniProtKB-SubCell"/>
</dbReference>
<dbReference type="PANTHER" id="PTHR21022">
    <property type="entry name" value="PREPHENATE DEHYDRATASE P PROTEIN"/>
    <property type="match status" value="1"/>
</dbReference>
<feature type="site" description="Essential for prephenate dehydratase activity" evidence="18">
    <location>
        <position position="280"/>
    </location>
</feature>
<keyword evidence="11" id="KW-0584">Phenylalanine biosynthesis</keyword>
<dbReference type="CDD" id="cd04905">
    <property type="entry name" value="ACT_CM-PDT"/>
    <property type="match status" value="1"/>
</dbReference>
<dbReference type="PROSITE" id="PS51171">
    <property type="entry name" value="PREPHENATE_DEHYDR_3"/>
    <property type="match status" value="1"/>
</dbReference>
<dbReference type="Gene3D" id="3.40.190.10">
    <property type="entry name" value="Periplasmic binding protein-like II"/>
    <property type="match status" value="2"/>
</dbReference>
<dbReference type="InterPro" id="IPR045865">
    <property type="entry name" value="ACT-like_dom_sf"/>
</dbReference>
<dbReference type="GO" id="GO:0004106">
    <property type="term" value="F:chorismate mutase activity"/>
    <property type="evidence" value="ECO:0007669"/>
    <property type="project" value="UniProtKB-EC"/>
</dbReference>
<dbReference type="PANTHER" id="PTHR21022:SF19">
    <property type="entry name" value="PREPHENATE DEHYDRATASE-RELATED"/>
    <property type="match status" value="1"/>
</dbReference>
<dbReference type="PROSITE" id="PS00857">
    <property type="entry name" value="PREPHENATE_DEHYDR_1"/>
    <property type="match status" value="1"/>
</dbReference>
<dbReference type="Pfam" id="PF01817">
    <property type="entry name" value="CM_2"/>
    <property type="match status" value="1"/>
</dbReference>
<comment type="catalytic activity">
    <reaction evidence="17">
        <text>prephenate + H(+) = 3-phenylpyruvate + CO2 + H2O</text>
        <dbReference type="Rhea" id="RHEA:21648"/>
        <dbReference type="ChEBI" id="CHEBI:15377"/>
        <dbReference type="ChEBI" id="CHEBI:15378"/>
        <dbReference type="ChEBI" id="CHEBI:16526"/>
        <dbReference type="ChEBI" id="CHEBI:18005"/>
        <dbReference type="ChEBI" id="CHEBI:29934"/>
        <dbReference type="EC" id="4.2.1.51"/>
    </reaction>
</comment>
<evidence type="ECO:0000256" key="5">
    <source>
        <dbReference type="ARBA" id="ARBA00004817"/>
    </source>
</evidence>
<dbReference type="EMBL" id="VUNH01000014">
    <property type="protein sequence ID" value="MST56572.1"/>
    <property type="molecule type" value="Genomic_DNA"/>
</dbReference>
<dbReference type="SUPFAM" id="SSF55021">
    <property type="entry name" value="ACT-like"/>
    <property type="match status" value="1"/>
</dbReference>
<dbReference type="UniPathway" id="UPA00121">
    <property type="reaction ID" value="UER00345"/>
</dbReference>
<dbReference type="SUPFAM" id="SSF53850">
    <property type="entry name" value="Periplasmic binding protein-like II"/>
    <property type="match status" value="1"/>
</dbReference>
<dbReference type="InterPro" id="IPR036979">
    <property type="entry name" value="CM_dom_sf"/>
</dbReference>
<keyword evidence="10" id="KW-0057">Aromatic amino acid biosynthesis</keyword>
<comment type="caution">
    <text evidence="22">The sequence shown here is derived from an EMBL/GenBank/DDBJ whole genome shotgun (WGS) entry which is preliminary data.</text>
</comment>
<dbReference type="CDD" id="cd13631">
    <property type="entry name" value="PBP2_Ct-PDT_like"/>
    <property type="match status" value="1"/>
</dbReference>
<name>A0A6L5YG10_9BACT</name>
<proteinExistence type="predicted"/>
<evidence type="ECO:0000259" key="19">
    <source>
        <dbReference type="PROSITE" id="PS51168"/>
    </source>
</evidence>
<dbReference type="InterPro" id="IPR036263">
    <property type="entry name" value="Chorismate_II_sf"/>
</dbReference>
<evidence type="ECO:0000256" key="16">
    <source>
        <dbReference type="ARBA" id="ARBA00031520"/>
    </source>
</evidence>
<dbReference type="PIRSF" id="PIRSF001500">
    <property type="entry name" value="Chor_mut_pdt_Ppr"/>
    <property type="match status" value="1"/>
</dbReference>
<evidence type="ECO:0000256" key="8">
    <source>
        <dbReference type="ARBA" id="ARBA00022490"/>
    </source>
</evidence>
<keyword evidence="13" id="KW-0456">Lyase</keyword>
<evidence type="ECO:0000256" key="1">
    <source>
        <dbReference type="ARBA" id="ARBA00000824"/>
    </source>
</evidence>
<evidence type="ECO:0000256" key="18">
    <source>
        <dbReference type="PIRSR" id="PIRSR001500-2"/>
    </source>
</evidence>
<dbReference type="InterPro" id="IPR002912">
    <property type="entry name" value="ACT_dom"/>
</dbReference>
<evidence type="ECO:0000256" key="12">
    <source>
        <dbReference type="ARBA" id="ARBA00023235"/>
    </source>
</evidence>
<dbReference type="Gene3D" id="1.20.59.10">
    <property type="entry name" value="Chorismate mutase"/>
    <property type="match status" value="1"/>
</dbReference>
<feature type="domain" description="Chorismate mutase" evidence="19">
    <location>
        <begin position="1"/>
        <end position="86"/>
    </location>
</feature>
<evidence type="ECO:0000259" key="21">
    <source>
        <dbReference type="PROSITE" id="PS51671"/>
    </source>
</evidence>
<comment type="subcellular location">
    <subcellularLocation>
        <location evidence="3">Cytoplasm</location>
    </subcellularLocation>
</comment>
<sequence>MDMKDLRTQIDEIDRGLVDLITRRFAVVRDIAAYKAKNNIPIHDPARERQKLNDLADSVGEELAPSMDALFSLIFDLSRSEQHRIIAGGSPLKQQISLALANTPAQFPVRSAVACQGVEGANSQMACERIFPSGSIMYFQYFENVFSAVEQGLCRYGVLPIENSTAGSVNRIYDLMMEHSCYIVRSCRVKIDHCLLANPGVSIGDIKEIISHEQALAQSQSFLKSLGVKVTPVKNTAVAAQMVRESGRKDLAALSSRSCAELYGLDCLKASVQDAGSNFTRFICIAKDLEIYPGANRTSLMMVLPHKRGSLSHVLSRFKALDINLLKLESRPLANSDFEFMFYFDLDSSVYNDSFLRVFDDLQGAVTTLKYLGSYSEVV</sequence>
<comment type="pathway">
    <text evidence="4">Amino-acid biosynthesis; L-phenylalanine biosynthesis; phenylpyruvate from prephenate: step 1/1.</text>
</comment>
<keyword evidence="14" id="KW-0511">Multifunctional enzyme</keyword>
<evidence type="ECO:0000259" key="20">
    <source>
        <dbReference type="PROSITE" id="PS51171"/>
    </source>
</evidence>
<dbReference type="RefSeq" id="WP_154529646.1">
    <property type="nucleotide sequence ID" value="NZ_VUNH01000014.1"/>
</dbReference>
<comment type="pathway">
    <text evidence="5">Metabolic intermediate biosynthesis; prephenate biosynthesis; prephenate from chorismate: step 1/1.</text>
</comment>
<accession>A0A6L5YG10</accession>
<evidence type="ECO:0000256" key="7">
    <source>
        <dbReference type="ARBA" id="ARBA00014401"/>
    </source>
</evidence>
<dbReference type="Proteomes" id="UP000473699">
    <property type="component" value="Unassembled WGS sequence"/>
</dbReference>
<dbReference type="InterPro" id="IPR008242">
    <property type="entry name" value="Chor_mutase/pphenate_deHydtase"/>
</dbReference>
<evidence type="ECO:0000256" key="15">
    <source>
        <dbReference type="ARBA" id="ARBA00031175"/>
    </source>
</evidence>
<comment type="function">
    <text evidence="2">Catalyzes the Claisen rearrangement of chorismate to prephenate and the decarboxylation/dehydration of prephenate to phenylpyruvate.</text>
</comment>
<evidence type="ECO:0000256" key="17">
    <source>
        <dbReference type="ARBA" id="ARBA00047848"/>
    </source>
</evidence>
<gene>
    <name evidence="22" type="ORF">FYJ74_11130</name>
</gene>
<evidence type="ECO:0000256" key="3">
    <source>
        <dbReference type="ARBA" id="ARBA00004496"/>
    </source>
</evidence>